<dbReference type="SMART" id="SM00823">
    <property type="entry name" value="PKS_PP"/>
    <property type="match status" value="1"/>
</dbReference>
<dbReference type="RefSeq" id="WP_184892539.1">
    <property type="nucleotide sequence ID" value="NZ_JACHMX010000001.1"/>
</dbReference>
<dbReference type="PROSITE" id="PS50075">
    <property type="entry name" value="CARRIER"/>
    <property type="match status" value="1"/>
</dbReference>
<accession>A0A841AXG2</accession>
<reference evidence="4 5" key="1">
    <citation type="submission" date="2020-08" db="EMBL/GenBank/DDBJ databases">
        <title>Sequencing the genomes of 1000 actinobacteria strains.</title>
        <authorList>
            <person name="Klenk H.-P."/>
        </authorList>
    </citation>
    <scope>NUCLEOTIDE SEQUENCE [LARGE SCALE GENOMIC DNA]</scope>
    <source>
        <strain evidence="4 5">DSM 45272</strain>
    </source>
</reference>
<dbReference type="InterPro" id="IPR036736">
    <property type="entry name" value="ACP-like_sf"/>
</dbReference>
<evidence type="ECO:0000259" key="3">
    <source>
        <dbReference type="PROSITE" id="PS50075"/>
    </source>
</evidence>
<sequence length="89" mass="9346">MGIPKAPNDRERCLTVVRDEAARVLGLESLDSGDDDTDLFSLGLMSLTAVELVSSLRHKLGVPVGVRTLFDAPTVSALAALVEASGKPI</sequence>
<keyword evidence="2" id="KW-0597">Phosphoprotein</keyword>
<dbReference type="InterPro" id="IPR009081">
    <property type="entry name" value="PP-bd_ACP"/>
</dbReference>
<dbReference type="SUPFAM" id="SSF47336">
    <property type="entry name" value="ACP-like"/>
    <property type="match status" value="1"/>
</dbReference>
<protein>
    <submittedName>
        <fullName evidence="4">Aryl carrier-like protein</fullName>
    </submittedName>
</protein>
<dbReference type="Proteomes" id="UP000580861">
    <property type="component" value="Unassembled WGS sequence"/>
</dbReference>
<dbReference type="AlphaFoldDB" id="A0A841AXG2"/>
<proteinExistence type="predicted"/>
<comment type="caution">
    <text evidence="4">The sequence shown here is derived from an EMBL/GenBank/DDBJ whole genome shotgun (WGS) entry which is preliminary data.</text>
</comment>
<dbReference type="Pfam" id="PF00550">
    <property type="entry name" value="PP-binding"/>
    <property type="match status" value="1"/>
</dbReference>
<feature type="domain" description="Carrier" evidence="3">
    <location>
        <begin position="11"/>
        <end position="86"/>
    </location>
</feature>
<dbReference type="Gene3D" id="1.10.1200.10">
    <property type="entry name" value="ACP-like"/>
    <property type="match status" value="1"/>
</dbReference>
<organism evidence="4 5">
    <name type="scientific">Amycolatopsis umgeniensis</name>
    <dbReference type="NCBI Taxonomy" id="336628"/>
    <lineage>
        <taxon>Bacteria</taxon>
        <taxon>Bacillati</taxon>
        <taxon>Actinomycetota</taxon>
        <taxon>Actinomycetes</taxon>
        <taxon>Pseudonocardiales</taxon>
        <taxon>Pseudonocardiaceae</taxon>
        <taxon>Amycolatopsis</taxon>
    </lineage>
</organism>
<keyword evidence="1" id="KW-0596">Phosphopantetheine</keyword>
<evidence type="ECO:0000313" key="4">
    <source>
        <dbReference type="EMBL" id="MBB5851065.1"/>
    </source>
</evidence>
<evidence type="ECO:0000313" key="5">
    <source>
        <dbReference type="Proteomes" id="UP000580861"/>
    </source>
</evidence>
<gene>
    <name evidence="4" type="ORF">HDA45_001152</name>
</gene>
<evidence type="ECO:0000256" key="1">
    <source>
        <dbReference type="ARBA" id="ARBA00022450"/>
    </source>
</evidence>
<dbReference type="InterPro" id="IPR020806">
    <property type="entry name" value="PKS_PP-bd"/>
</dbReference>
<evidence type="ECO:0000256" key="2">
    <source>
        <dbReference type="ARBA" id="ARBA00022553"/>
    </source>
</evidence>
<dbReference type="GO" id="GO:0031177">
    <property type="term" value="F:phosphopantetheine binding"/>
    <property type="evidence" value="ECO:0007669"/>
    <property type="project" value="InterPro"/>
</dbReference>
<dbReference type="EMBL" id="JACHMX010000001">
    <property type="protein sequence ID" value="MBB5851065.1"/>
    <property type="molecule type" value="Genomic_DNA"/>
</dbReference>
<name>A0A841AXG2_9PSEU</name>
<keyword evidence="5" id="KW-1185">Reference proteome</keyword>